<accession>A0A4R2BKQ5</accession>
<dbReference type="AlphaFoldDB" id="A0A4R2BKQ5"/>
<organism evidence="1 2">
    <name type="scientific">Mesobacillus foraminis</name>
    <dbReference type="NCBI Taxonomy" id="279826"/>
    <lineage>
        <taxon>Bacteria</taxon>
        <taxon>Bacillati</taxon>
        <taxon>Bacillota</taxon>
        <taxon>Bacilli</taxon>
        <taxon>Bacillales</taxon>
        <taxon>Bacillaceae</taxon>
        <taxon>Mesobacillus</taxon>
    </lineage>
</organism>
<comment type="caution">
    <text evidence="1">The sequence shown here is derived from an EMBL/GenBank/DDBJ whole genome shotgun (WGS) entry which is preliminary data.</text>
</comment>
<dbReference type="Proteomes" id="UP000295689">
    <property type="component" value="Unassembled WGS sequence"/>
</dbReference>
<dbReference type="RefSeq" id="WP_241993769.1">
    <property type="nucleotide sequence ID" value="NZ_JABUHM010000006.1"/>
</dbReference>
<gene>
    <name evidence="1" type="ORF">EV146_101145</name>
</gene>
<protein>
    <submittedName>
        <fullName evidence="1">Uncharacterized protein</fullName>
    </submittedName>
</protein>
<evidence type="ECO:0000313" key="1">
    <source>
        <dbReference type="EMBL" id="TCN27817.1"/>
    </source>
</evidence>
<evidence type="ECO:0000313" key="2">
    <source>
        <dbReference type="Proteomes" id="UP000295689"/>
    </source>
</evidence>
<name>A0A4R2BKQ5_9BACI</name>
<dbReference type="EMBL" id="SLVV01000001">
    <property type="protein sequence ID" value="TCN27817.1"/>
    <property type="molecule type" value="Genomic_DNA"/>
</dbReference>
<sequence>MKSIRDSRKRREHNKEREDIEIEDLLVRRFQRLQGENILIITETAQLNLLGQTFRPIFCGPIVDVAAGHITLYPATIKILNAPFFQFPTPLSIPLEKIAQFTTNFDCNMRFPLV</sequence>
<reference evidence="1 2" key="1">
    <citation type="journal article" date="2015" name="Stand. Genomic Sci.">
        <title>Genomic Encyclopedia of Bacterial and Archaeal Type Strains, Phase III: the genomes of soil and plant-associated and newly described type strains.</title>
        <authorList>
            <person name="Whitman W.B."/>
            <person name="Woyke T."/>
            <person name="Klenk H.P."/>
            <person name="Zhou Y."/>
            <person name="Lilburn T.G."/>
            <person name="Beck B.J."/>
            <person name="De Vos P."/>
            <person name="Vandamme P."/>
            <person name="Eisen J.A."/>
            <person name="Garrity G."/>
            <person name="Hugenholtz P."/>
            <person name="Kyrpides N.C."/>
        </authorList>
    </citation>
    <scope>NUCLEOTIDE SEQUENCE [LARGE SCALE GENOMIC DNA]</scope>
    <source>
        <strain evidence="1 2">CV53</strain>
    </source>
</reference>
<proteinExistence type="predicted"/>
<keyword evidence="2" id="KW-1185">Reference proteome</keyword>